<accession>A0A0J8V9M8</accession>
<dbReference type="AlphaFoldDB" id="A0A0J8V9M8"/>
<dbReference type="Pfam" id="PF07963">
    <property type="entry name" value="N_methyl"/>
    <property type="match status" value="1"/>
</dbReference>
<sequence>MKRQGGFTLIELVVVIVILGILAVTAAPRFLNLQGDARNAALQGLKGAINGGAGIVYGKAAIEGKESSKDVVNVGTGNAAVKTIYGYPTATSAGIVATLSNFNDDWEIVKNTGKSENAAGTILLTFKQYKDTETANIPSKCYVTYTAADASNPAKVTIETDACK</sequence>
<evidence type="ECO:0000313" key="2">
    <source>
        <dbReference type="EMBL" id="PSW22677.1"/>
    </source>
</evidence>
<evidence type="ECO:0000256" key="1">
    <source>
        <dbReference type="SAM" id="Phobius"/>
    </source>
</evidence>
<organism evidence="2 3">
    <name type="scientific">Photobacterium swingsii</name>
    <dbReference type="NCBI Taxonomy" id="680026"/>
    <lineage>
        <taxon>Bacteria</taxon>
        <taxon>Pseudomonadati</taxon>
        <taxon>Pseudomonadota</taxon>
        <taxon>Gammaproteobacteria</taxon>
        <taxon>Vibrionales</taxon>
        <taxon>Vibrionaceae</taxon>
        <taxon>Photobacterium</taxon>
    </lineage>
</organism>
<keyword evidence="3" id="KW-1185">Reference proteome</keyword>
<dbReference type="Gene3D" id="3.30.700.10">
    <property type="entry name" value="Glycoprotein, Type 4 Pilin"/>
    <property type="match status" value="1"/>
</dbReference>
<protein>
    <submittedName>
        <fullName evidence="2">Type II secretion system protein</fullName>
    </submittedName>
</protein>
<dbReference type="EMBL" id="PYLZ01000012">
    <property type="protein sequence ID" value="PSW22677.1"/>
    <property type="molecule type" value="Genomic_DNA"/>
</dbReference>
<dbReference type="Proteomes" id="UP000240481">
    <property type="component" value="Unassembled WGS sequence"/>
</dbReference>
<proteinExistence type="predicted"/>
<dbReference type="InterPro" id="IPR045584">
    <property type="entry name" value="Pilin-like"/>
</dbReference>
<evidence type="ECO:0000313" key="3">
    <source>
        <dbReference type="Proteomes" id="UP000240481"/>
    </source>
</evidence>
<dbReference type="STRING" id="680026.AB733_13200"/>
<dbReference type="InterPro" id="IPR012902">
    <property type="entry name" value="N_methyl_site"/>
</dbReference>
<keyword evidence="1" id="KW-1133">Transmembrane helix</keyword>
<dbReference type="SUPFAM" id="SSF54523">
    <property type="entry name" value="Pili subunits"/>
    <property type="match status" value="1"/>
</dbReference>
<reference evidence="2 3" key="1">
    <citation type="submission" date="2018-01" db="EMBL/GenBank/DDBJ databases">
        <title>Whole genome sequencing of Histamine producing bacteria.</title>
        <authorList>
            <person name="Butler K."/>
        </authorList>
    </citation>
    <scope>NUCLEOTIDE SEQUENCE [LARGE SCALE GENOMIC DNA]</scope>
    <source>
        <strain evidence="2 3">DSM 24669</strain>
    </source>
</reference>
<dbReference type="NCBIfam" id="TIGR02532">
    <property type="entry name" value="IV_pilin_GFxxxE"/>
    <property type="match status" value="1"/>
</dbReference>
<dbReference type="OrthoDB" id="5902365at2"/>
<dbReference type="PROSITE" id="PS00409">
    <property type="entry name" value="PROKAR_NTER_METHYL"/>
    <property type="match status" value="1"/>
</dbReference>
<comment type="caution">
    <text evidence="2">The sequence shown here is derived from an EMBL/GenBank/DDBJ whole genome shotgun (WGS) entry which is preliminary data.</text>
</comment>
<gene>
    <name evidence="2" type="ORF">C9I94_19720</name>
</gene>
<dbReference type="RefSeq" id="WP_048899194.1">
    <property type="nucleotide sequence ID" value="NZ_AP024852.1"/>
</dbReference>
<name>A0A0J8V9M8_9GAMM</name>
<feature type="transmembrane region" description="Helical" evidence="1">
    <location>
        <begin position="12"/>
        <end position="31"/>
    </location>
</feature>
<keyword evidence="1" id="KW-0472">Membrane</keyword>
<keyword evidence="1" id="KW-0812">Transmembrane</keyword>